<dbReference type="SUPFAM" id="SSF56112">
    <property type="entry name" value="Protein kinase-like (PK-like)"/>
    <property type="match status" value="1"/>
</dbReference>
<evidence type="ECO:0000256" key="6">
    <source>
        <dbReference type="ARBA" id="ARBA00022840"/>
    </source>
</evidence>
<keyword evidence="6" id="KW-0067">ATP-binding</keyword>
<reference evidence="11 12" key="1">
    <citation type="submission" date="2017-06" db="EMBL/GenBank/DDBJ databases">
        <title>A platform for efficient transgenesis in Macrostomum lignano, a flatworm model organism for stem cell research.</title>
        <authorList>
            <person name="Berezikov E."/>
        </authorList>
    </citation>
    <scope>NUCLEOTIDE SEQUENCE [LARGE SCALE GENOMIC DNA]</scope>
    <source>
        <strain evidence="11">DV1</strain>
        <tissue evidence="11">Whole organism</tissue>
    </source>
</reference>
<dbReference type="GO" id="GO:0035612">
    <property type="term" value="F:AP-2 adaptor complex binding"/>
    <property type="evidence" value="ECO:0007669"/>
    <property type="project" value="TreeGrafter"/>
</dbReference>
<dbReference type="InterPro" id="IPR000719">
    <property type="entry name" value="Prot_kinase_dom"/>
</dbReference>
<dbReference type="OrthoDB" id="2018507at2759"/>
<evidence type="ECO:0000256" key="5">
    <source>
        <dbReference type="ARBA" id="ARBA00022777"/>
    </source>
</evidence>
<dbReference type="STRING" id="282301.A0A267DQZ4"/>
<dbReference type="GO" id="GO:0045747">
    <property type="term" value="P:positive regulation of Notch signaling pathway"/>
    <property type="evidence" value="ECO:0007669"/>
    <property type="project" value="TreeGrafter"/>
</dbReference>
<dbReference type="SMART" id="SM00220">
    <property type="entry name" value="S_TKc"/>
    <property type="match status" value="1"/>
</dbReference>
<feature type="compositionally biased region" description="Basic and acidic residues" evidence="9">
    <location>
        <begin position="681"/>
        <end position="693"/>
    </location>
</feature>
<dbReference type="GO" id="GO:0004674">
    <property type="term" value="F:protein serine/threonine kinase activity"/>
    <property type="evidence" value="ECO:0007669"/>
    <property type="project" value="UniProtKB-KW"/>
</dbReference>
<dbReference type="EC" id="2.7.11.1" evidence="1"/>
<feature type="compositionally biased region" description="Low complexity" evidence="9">
    <location>
        <begin position="522"/>
        <end position="544"/>
    </location>
</feature>
<dbReference type="PROSITE" id="PS50011">
    <property type="entry name" value="PROTEIN_KINASE_DOM"/>
    <property type="match status" value="1"/>
</dbReference>
<dbReference type="GO" id="GO:2000369">
    <property type="term" value="P:regulation of clathrin-dependent endocytosis"/>
    <property type="evidence" value="ECO:0007669"/>
    <property type="project" value="TreeGrafter"/>
</dbReference>
<proteinExistence type="predicted"/>
<dbReference type="InterPro" id="IPR008271">
    <property type="entry name" value="Ser/Thr_kinase_AS"/>
</dbReference>
<keyword evidence="4" id="KW-0547">Nucleotide-binding</keyword>
<feature type="compositionally biased region" description="Polar residues" evidence="9">
    <location>
        <begin position="501"/>
        <end position="521"/>
    </location>
</feature>
<organism evidence="11 12">
    <name type="scientific">Macrostomum lignano</name>
    <dbReference type="NCBI Taxonomy" id="282301"/>
    <lineage>
        <taxon>Eukaryota</taxon>
        <taxon>Metazoa</taxon>
        <taxon>Spiralia</taxon>
        <taxon>Lophotrochozoa</taxon>
        <taxon>Platyhelminthes</taxon>
        <taxon>Rhabditophora</taxon>
        <taxon>Macrostomorpha</taxon>
        <taxon>Macrostomida</taxon>
        <taxon>Macrostomidae</taxon>
        <taxon>Macrostomum</taxon>
    </lineage>
</organism>
<evidence type="ECO:0000313" key="11">
    <source>
        <dbReference type="EMBL" id="PAA51084.1"/>
    </source>
</evidence>
<keyword evidence="12" id="KW-1185">Reference proteome</keyword>
<feature type="domain" description="Protein kinase" evidence="10">
    <location>
        <begin position="48"/>
        <end position="314"/>
    </location>
</feature>
<dbReference type="Proteomes" id="UP000215902">
    <property type="component" value="Unassembled WGS sequence"/>
</dbReference>
<keyword evidence="5" id="KW-0418">Kinase</keyword>
<feature type="compositionally biased region" description="Low complexity" evidence="9">
    <location>
        <begin position="431"/>
        <end position="443"/>
    </location>
</feature>
<evidence type="ECO:0000256" key="4">
    <source>
        <dbReference type="ARBA" id="ARBA00022741"/>
    </source>
</evidence>
<keyword evidence="2" id="KW-0723">Serine/threonine-protein kinase</keyword>
<comment type="catalytic activity">
    <reaction evidence="8">
        <text>L-seryl-[protein] + ATP = O-phospho-L-seryl-[protein] + ADP + H(+)</text>
        <dbReference type="Rhea" id="RHEA:17989"/>
        <dbReference type="Rhea" id="RHEA-COMP:9863"/>
        <dbReference type="Rhea" id="RHEA-COMP:11604"/>
        <dbReference type="ChEBI" id="CHEBI:15378"/>
        <dbReference type="ChEBI" id="CHEBI:29999"/>
        <dbReference type="ChEBI" id="CHEBI:30616"/>
        <dbReference type="ChEBI" id="CHEBI:83421"/>
        <dbReference type="ChEBI" id="CHEBI:456216"/>
        <dbReference type="EC" id="2.7.11.1"/>
    </reaction>
</comment>
<feature type="compositionally biased region" description="Gly residues" evidence="9">
    <location>
        <begin position="830"/>
        <end position="843"/>
    </location>
</feature>
<feature type="compositionally biased region" description="Low complexity" evidence="9">
    <location>
        <begin position="390"/>
        <end position="412"/>
    </location>
</feature>
<sequence length="1296" mass="134875">MKGFLSKLGGPPASSSMSSSSSTSAGASHDAGGGGFIGRTFHLHRYQLVVEEKIAEGGFAVVFKVRSTQDGRIFALKRMCVNSENSLQICQREITIVRSLTHKNIIKYVDDCVNHLPNGVYEVLLLMTYCKKTVVGQLNDCAQSGGHLTESHILRIFCDVCEAVSRLHHCHTPVQHRDLKVENVLIDDSGNYVLCDFGSATVRVLQPAVQGAAPVEEEIQKYTTLAYRSPEMVDPYSGRPIGTKADIWALGCMLYKLAYFSLPFGESTLAISSGRLCLPDRPEYSVELRKLIRYALQPDPSLRPDIFQICHLAFQLAGRVNPVQNVNKSEIPRFDILNAPPTESENRREISKSPSVGRIATQSASTVAPRPPLVAGVVQQKPPQPPPQQHQPQQHQPQQHQPQQHQPQQLPQASSSASAGSPIKAAPPFPTATAAAAAAADAALNKSTVRQRPRPSQAQQQQQKQTLKQPWVTLEPQQQTSSSAAASATAAAAAPAQPSAGNRSSSLFDVRSQQSGSQEQPAFSAAATAAAAAAAAPASSQAGSLDRLRHASQQQQQPPPSIAGWNPFATDDDQHQPETAVGRGASVGTSGAAAADGNSSEDALEDAMFGLEFDRIRRAGSQSSMAAQKSREDLVMEEPDPAFDPFGAAPINPKLKSKHSSGSGGNSASADRSKKSRRSKREQTRARRGEQHHQLHHHHHRADVDWLCAGSDDETACGLDRSGRSDLFAAIPFRKDPDDKSRYEQLDHCYSDEEVLQQSSIANFNFIASDNDNTGSKQLPRQVDCGSAAPAATVVDPVAVPDHQLGAGRHRLRPPSRETSSDGLDEYGTDDGGGGGGGCGPSVGVGARRIPITGGGTGGAPSGAAGGNRLFNYVTLMEDAADAGSLDSRSFELGGGGSSLTADKASVLSFGDYDNGVSGSQVQAPLPAPPQATADRIVGHQYGVRPLLDDDELSEGERLSDCGGGGGVGGASDSSDPFSLAPFKPPKQRRRPTGSNRQPAPPPQQPQQIQRPPSKPTTRHAFEMKDATANDPDSDFDPRAGELPRTAAPVQPSAAPPAPTKPSQPRPSAVAVAVSSSSATSVSTPSTKFISSPSRSQRRPQPPVDDRPLPQIGVTSDDGFAADFFDASDDEAGASLVASAAGASSPPASPPPLRSASLSSPSAGAVGTAAATPATNSASVAVKPKSSGRFRSLLGGGDASAPAAASTAPPPASLSSSAPSAAAVTQQSVPVSAAPAAPAADLPVSGSGSVVGGGGGSGKKAKKKEKVAAAFANLSFVDFDSGAEDGSGRAAASAVD</sequence>
<feature type="compositionally biased region" description="Low complexity" evidence="9">
    <location>
        <begin position="1133"/>
        <end position="1146"/>
    </location>
</feature>
<comment type="catalytic activity">
    <reaction evidence="7">
        <text>L-threonyl-[protein] + ATP = O-phospho-L-threonyl-[protein] + ADP + H(+)</text>
        <dbReference type="Rhea" id="RHEA:46608"/>
        <dbReference type="Rhea" id="RHEA-COMP:11060"/>
        <dbReference type="Rhea" id="RHEA-COMP:11605"/>
        <dbReference type="ChEBI" id="CHEBI:15378"/>
        <dbReference type="ChEBI" id="CHEBI:30013"/>
        <dbReference type="ChEBI" id="CHEBI:30616"/>
        <dbReference type="ChEBI" id="CHEBI:61977"/>
        <dbReference type="ChEBI" id="CHEBI:456216"/>
        <dbReference type="EC" id="2.7.11.1"/>
    </reaction>
</comment>
<feature type="region of interest" description="Disordered" evidence="9">
    <location>
        <begin position="336"/>
        <end position="602"/>
    </location>
</feature>
<feature type="compositionally biased region" description="Low complexity" evidence="9">
    <location>
        <begin position="454"/>
        <end position="500"/>
    </location>
</feature>
<evidence type="ECO:0000256" key="3">
    <source>
        <dbReference type="ARBA" id="ARBA00022679"/>
    </source>
</evidence>
<evidence type="ECO:0000256" key="8">
    <source>
        <dbReference type="ARBA" id="ARBA00048679"/>
    </source>
</evidence>
<feature type="region of interest" description="Disordered" evidence="9">
    <location>
        <begin position="804"/>
        <end position="845"/>
    </location>
</feature>
<feature type="region of interest" description="Disordered" evidence="9">
    <location>
        <begin position="1"/>
        <end position="27"/>
    </location>
</feature>
<feature type="region of interest" description="Disordered" evidence="9">
    <location>
        <begin position="618"/>
        <end position="699"/>
    </location>
</feature>
<evidence type="ECO:0000259" key="10">
    <source>
        <dbReference type="PROSITE" id="PS50011"/>
    </source>
</evidence>
<feature type="compositionally biased region" description="Gly residues" evidence="9">
    <location>
        <begin position="1249"/>
        <end position="1258"/>
    </location>
</feature>
<evidence type="ECO:0000256" key="7">
    <source>
        <dbReference type="ARBA" id="ARBA00047899"/>
    </source>
</evidence>
<dbReference type="PANTHER" id="PTHR22967:SF57">
    <property type="entry name" value="AUXILIN, ISOFORM A-RELATED"/>
    <property type="match status" value="1"/>
</dbReference>
<feature type="compositionally biased region" description="Low complexity" evidence="9">
    <location>
        <begin position="9"/>
        <end position="27"/>
    </location>
</feature>
<comment type="caution">
    <text evidence="11">The sequence shown here is derived from an EMBL/GenBank/DDBJ whole genome shotgun (WGS) entry which is preliminary data.</text>
</comment>
<evidence type="ECO:0000256" key="1">
    <source>
        <dbReference type="ARBA" id="ARBA00012513"/>
    </source>
</evidence>
<dbReference type="GO" id="GO:0005524">
    <property type="term" value="F:ATP binding"/>
    <property type="evidence" value="ECO:0007669"/>
    <property type="project" value="UniProtKB-KW"/>
</dbReference>
<dbReference type="GO" id="GO:0005737">
    <property type="term" value="C:cytoplasm"/>
    <property type="evidence" value="ECO:0007669"/>
    <property type="project" value="TreeGrafter"/>
</dbReference>
<evidence type="ECO:0000256" key="2">
    <source>
        <dbReference type="ARBA" id="ARBA00022527"/>
    </source>
</evidence>
<dbReference type="InterPro" id="IPR011009">
    <property type="entry name" value="Kinase-like_dom_sf"/>
</dbReference>
<feature type="region of interest" description="Disordered" evidence="9">
    <location>
        <begin position="952"/>
        <end position="1263"/>
    </location>
</feature>
<dbReference type="PROSITE" id="PS00108">
    <property type="entry name" value="PROTEIN_KINASE_ST"/>
    <property type="match status" value="1"/>
</dbReference>
<feature type="compositionally biased region" description="Pro residues" evidence="9">
    <location>
        <begin position="1054"/>
        <end position="1065"/>
    </location>
</feature>
<feature type="compositionally biased region" description="Low complexity" evidence="9">
    <location>
        <begin position="1066"/>
        <end position="1095"/>
    </location>
</feature>
<feature type="compositionally biased region" description="Low complexity" evidence="9">
    <location>
        <begin position="1154"/>
        <end position="1248"/>
    </location>
</feature>
<feature type="compositionally biased region" description="Low complexity" evidence="9">
    <location>
        <begin position="1116"/>
        <end position="1125"/>
    </location>
</feature>
<dbReference type="Gene3D" id="1.10.510.10">
    <property type="entry name" value="Transferase(Phosphotransferase) domain 1"/>
    <property type="match status" value="1"/>
</dbReference>
<protein>
    <recommendedName>
        <fullName evidence="1">non-specific serine/threonine protein kinase</fullName>
        <ecNumber evidence="1">2.7.11.1</ecNumber>
    </recommendedName>
</protein>
<dbReference type="EMBL" id="NIVC01003507">
    <property type="protein sequence ID" value="PAA51084.1"/>
    <property type="molecule type" value="Genomic_DNA"/>
</dbReference>
<name>A0A267DQZ4_9PLAT</name>
<keyword evidence="3" id="KW-0808">Transferase</keyword>
<accession>A0A267DQZ4</accession>
<evidence type="ECO:0000256" key="9">
    <source>
        <dbReference type="SAM" id="MobiDB-lite"/>
    </source>
</evidence>
<evidence type="ECO:0000313" key="12">
    <source>
        <dbReference type="Proteomes" id="UP000215902"/>
    </source>
</evidence>
<feature type="compositionally biased region" description="Low complexity" evidence="9">
    <location>
        <begin position="580"/>
        <end position="597"/>
    </location>
</feature>
<dbReference type="Pfam" id="PF00069">
    <property type="entry name" value="Pkinase"/>
    <property type="match status" value="1"/>
</dbReference>
<dbReference type="PANTHER" id="PTHR22967">
    <property type="entry name" value="SERINE/THREONINE PROTEIN KINASE"/>
    <property type="match status" value="1"/>
</dbReference>
<gene>
    <name evidence="11" type="ORF">BOX15_Mlig006528g1</name>
</gene>